<dbReference type="EMBL" id="QFXE01000002">
    <property type="protein sequence ID" value="RDH88142.1"/>
    <property type="molecule type" value="Genomic_DNA"/>
</dbReference>
<evidence type="ECO:0000256" key="1">
    <source>
        <dbReference type="SAM" id="Coils"/>
    </source>
</evidence>
<accession>A0A370DSM9</accession>
<name>A0A370DSM9_9GAMM</name>
<dbReference type="AlphaFoldDB" id="A0A370DSM9"/>
<protein>
    <submittedName>
        <fullName evidence="2">Uncharacterized protein</fullName>
    </submittedName>
</protein>
<proteinExistence type="predicted"/>
<organism evidence="2 3">
    <name type="scientific">endosymbiont of Escarpia spicata</name>
    <dbReference type="NCBI Taxonomy" id="2200908"/>
    <lineage>
        <taxon>Bacteria</taxon>
        <taxon>Pseudomonadati</taxon>
        <taxon>Pseudomonadota</taxon>
        <taxon>Gammaproteobacteria</taxon>
        <taxon>sulfur-oxidizing symbionts</taxon>
    </lineage>
</organism>
<keyword evidence="1" id="KW-0175">Coiled coil</keyword>
<evidence type="ECO:0000313" key="2">
    <source>
        <dbReference type="EMBL" id="RDH88142.1"/>
    </source>
</evidence>
<comment type="caution">
    <text evidence="2">The sequence shown here is derived from an EMBL/GenBank/DDBJ whole genome shotgun (WGS) entry which is preliminary data.</text>
</comment>
<evidence type="ECO:0000313" key="3">
    <source>
        <dbReference type="Proteomes" id="UP000254771"/>
    </source>
</evidence>
<reference evidence="2 3" key="1">
    <citation type="journal article" date="2018" name="ISME J.">
        <title>Endosymbiont genomes yield clues of tubeworm success.</title>
        <authorList>
            <person name="Li Y."/>
            <person name="Liles M.R."/>
            <person name="Halanych K.M."/>
        </authorList>
    </citation>
    <scope>NUCLEOTIDE SEQUENCE [LARGE SCALE GENOMIC DNA]</scope>
    <source>
        <strain evidence="2">A1462</strain>
    </source>
</reference>
<sequence length="337" mass="38565">MLAWLHKLFSTDEPRTSRLPAEEIAQHIDLAIKEFDSRIALIPGYRKKLLPAVESALLHAESLIERIPGPVDVNAKAYGADPRVNAYFGSPEKLEHLFSHSTEFRAFSDQPAQANLEYIYALMVMTRHRKTRPGHALRGDMVQSDVMQDVVYFSDHHLVKPAESEIEVRRDLRERAFQHLLAESVQKVALHSKEKADLERKKVHLKMEIKTRHAERSGLDFLHEKSTDDAAGGLYSRQLSEIEQKLAKLRRRLESINDYLDLLIDVLNHSPDYCGLESHEDCLNRINVVVDAVAGHQVPYADIRIGKTRRCGVIVRYPRKELVDTSRIASRLHSLYS</sequence>
<keyword evidence="3" id="KW-1185">Reference proteome</keyword>
<dbReference type="Proteomes" id="UP000254771">
    <property type="component" value="Unassembled WGS sequence"/>
</dbReference>
<gene>
    <name evidence="2" type="ORF">DIZ78_01765</name>
</gene>
<feature type="coiled-coil region" evidence="1">
    <location>
        <begin position="181"/>
        <end position="208"/>
    </location>
</feature>